<evidence type="ECO:0000313" key="4">
    <source>
        <dbReference type="Proteomes" id="UP001267426"/>
    </source>
</evidence>
<dbReference type="PANTHER" id="PTHR46797">
    <property type="entry name" value="HTH-TYPE TRANSCRIPTIONAL REGULATOR"/>
    <property type="match status" value="1"/>
</dbReference>
<proteinExistence type="predicted"/>
<dbReference type="Pfam" id="PF01381">
    <property type="entry name" value="HTH_3"/>
    <property type="match status" value="1"/>
</dbReference>
<sequence length="79" mass="8516">MALTGALGRVVRRERERLKLTQEGLAERSGLHPTYLSGIETGQRNPSLVVLWALARGLDTDLGRLAALVVGEVQAHAAE</sequence>
<evidence type="ECO:0000313" key="3">
    <source>
        <dbReference type="EMBL" id="MDT0632956.1"/>
    </source>
</evidence>
<dbReference type="InterPro" id="IPR010982">
    <property type="entry name" value="Lambda_DNA-bd_dom_sf"/>
</dbReference>
<dbReference type="RefSeq" id="WP_311665365.1">
    <property type="nucleotide sequence ID" value="NZ_JAVRHT010000043.1"/>
</dbReference>
<dbReference type="PROSITE" id="PS50943">
    <property type="entry name" value="HTH_CROC1"/>
    <property type="match status" value="1"/>
</dbReference>
<dbReference type="CDD" id="cd00093">
    <property type="entry name" value="HTH_XRE"/>
    <property type="match status" value="1"/>
</dbReference>
<name>A0ABU3BUJ2_9BACT</name>
<gene>
    <name evidence="3" type="ORF">RM540_14455</name>
</gene>
<dbReference type="InterPro" id="IPR050807">
    <property type="entry name" value="TransReg_Diox_bact_type"/>
</dbReference>
<evidence type="ECO:0000256" key="1">
    <source>
        <dbReference type="ARBA" id="ARBA00023125"/>
    </source>
</evidence>
<dbReference type="SUPFAM" id="SSF47413">
    <property type="entry name" value="lambda repressor-like DNA-binding domains"/>
    <property type="match status" value="1"/>
</dbReference>
<dbReference type="EMBL" id="JAVRHT010000043">
    <property type="protein sequence ID" value="MDT0632956.1"/>
    <property type="molecule type" value="Genomic_DNA"/>
</dbReference>
<reference evidence="3 4" key="1">
    <citation type="submission" date="2023-09" db="EMBL/GenBank/DDBJ databases">
        <authorList>
            <person name="Rey-Velasco X."/>
        </authorList>
    </citation>
    <scope>NUCLEOTIDE SEQUENCE [LARGE SCALE GENOMIC DNA]</scope>
    <source>
        <strain evidence="3 4">F394</strain>
    </source>
</reference>
<dbReference type="SMART" id="SM00530">
    <property type="entry name" value="HTH_XRE"/>
    <property type="match status" value="1"/>
</dbReference>
<evidence type="ECO:0000259" key="2">
    <source>
        <dbReference type="PROSITE" id="PS50943"/>
    </source>
</evidence>
<dbReference type="PANTHER" id="PTHR46797:SF1">
    <property type="entry name" value="METHYLPHOSPHONATE SYNTHASE"/>
    <property type="match status" value="1"/>
</dbReference>
<protein>
    <submittedName>
        <fullName evidence="3">Helix-turn-helix transcriptional regulator</fullName>
    </submittedName>
</protein>
<keyword evidence="4" id="KW-1185">Reference proteome</keyword>
<dbReference type="InterPro" id="IPR001387">
    <property type="entry name" value="Cro/C1-type_HTH"/>
</dbReference>
<dbReference type="Proteomes" id="UP001267426">
    <property type="component" value="Unassembled WGS sequence"/>
</dbReference>
<accession>A0ABU3BUJ2</accession>
<dbReference type="Gene3D" id="1.10.260.40">
    <property type="entry name" value="lambda repressor-like DNA-binding domains"/>
    <property type="match status" value="1"/>
</dbReference>
<feature type="domain" description="HTH cro/C1-type" evidence="2">
    <location>
        <begin position="11"/>
        <end position="65"/>
    </location>
</feature>
<keyword evidence="1" id="KW-0238">DNA-binding</keyword>
<organism evidence="3 4">
    <name type="scientific">Rubrivirga litoralis</name>
    <dbReference type="NCBI Taxonomy" id="3075598"/>
    <lineage>
        <taxon>Bacteria</taxon>
        <taxon>Pseudomonadati</taxon>
        <taxon>Rhodothermota</taxon>
        <taxon>Rhodothermia</taxon>
        <taxon>Rhodothermales</taxon>
        <taxon>Rubricoccaceae</taxon>
        <taxon>Rubrivirga</taxon>
    </lineage>
</organism>
<comment type="caution">
    <text evidence="3">The sequence shown here is derived from an EMBL/GenBank/DDBJ whole genome shotgun (WGS) entry which is preliminary data.</text>
</comment>